<feature type="transmembrane region" description="Helical" evidence="1">
    <location>
        <begin position="37"/>
        <end position="57"/>
    </location>
</feature>
<dbReference type="AlphaFoldDB" id="A0A5R9FX29"/>
<sequence>MRSQHNEADAALRRSVVIAMFAAAAVVLGLIEAAIPFQAAVPGAKLGLGNIMVLACLHFLRGRDAISLIVLKTVITSLLLGTFSSFLFSIAGGLLSFAVMYALLRLGRDRFSLIGVSVAGGIAHNIGQLTAATFVLGTSKIFYYLPFLMVAGIATGIFVGFAAKTLIRALGRLPLFESLENPR</sequence>
<keyword evidence="1" id="KW-0812">Transmembrane</keyword>
<evidence type="ECO:0000313" key="3">
    <source>
        <dbReference type="Proteomes" id="UP000309676"/>
    </source>
</evidence>
<proteinExistence type="predicted"/>
<keyword evidence="1" id="KW-0472">Membrane</keyword>
<evidence type="ECO:0000313" key="2">
    <source>
        <dbReference type="EMBL" id="TLS48572.1"/>
    </source>
</evidence>
<keyword evidence="3" id="KW-1185">Reference proteome</keyword>
<dbReference type="RefSeq" id="WP_138198066.1">
    <property type="nucleotide sequence ID" value="NZ_VCIW01000033.1"/>
</dbReference>
<feature type="transmembrane region" description="Helical" evidence="1">
    <location>
        <begin position="111"/>
        <end position="135"/>
    </location>
</feature>
<protein>
    <submittedName>
        <fullName evidence="2">Gx transporter family protein</fullName>
    </submittedName>
</protein>
<accession>A0A5R9FX29</accession>
<feature type="transmembrane region" description="Helical" evidence="1">
    <location>
        <begin position="86"/>
        <end position="104"/>
    </location>
</feature>
<dbReference type="OrthoDB" id="9799095at2"/>
<dbReference type="Pfam" id="PF07456">
    <property type="entry name" value="Hpre_diP_synt_I"/>
    <property type="match status" value="1"/>
</dbReference>
<dbReference type="InterPro" id="IPR014535">
    <property type="entry name" value="Hpre_diP_synt_I"/>
</dbReference>
<dbReference type="Proteomes" id="UP000309676">
    <property type="component" value="Unassembled WGS sequence"/>
</dbReference>
<gene>
    <name evidence="2" type="ORF">FE782_30130</name>
</gene>
<feature type="transmembrane region" description="Helical" evidence="1">
    <location>
        <begin position="141"/>
        <end position="163"/>
    </location>
</feature>
<dbReference type="InterPro" id="IPR010898">
    <property type="entry name" value="Hpre_diP_synth_I"/>
</dbReference>
<dbReference type="EMBL" id="VCIW01000033">
    <property type="protein sequence ID" value="TLS48572.1"/>
    <property type="molecule type" value="Genomic_DNA"/>
</dbReference>
<evidence type="ECO:0000256" key="1">
    <source>
        <dbReference type="SAM" id="Phobius"/>
    </source>
</evidence>
<keyword evidence="1" id="KW-1133">Transmembrane helix</keyword>
<reference evidence="2 3" key="1">
    <citation type="submission" date="2019-05" db="EMBL/GenBank/DDBJ databases">
        <authorList>
            <person name="Narsing Rao M.P."/>
            <person name="Li W.J."/>
        </authorList>
    </citation>
    <scope>NUCLEOTIDE SEQUENCE [LARGE SCALE GENOMIC DNA]</scope>
    <source>
        <strain evidence="2 3">SYSU_K30003</strain>
    </source>
</reference>
<comment type="caution">
    <text evidence="2">The sequence shown here is derived from an EMBL/GenBank/DDBJ whole genome shotgun (WGS) entry which is preliminary data.</text>
</comment>
<name>A0A5R9FX29_9BACL</name>
<organism evidence="2 3">
    <name type="scientific">Paenibacillus antri</name>
    <dbReference type="NCBI Taxonomy" id="2582848"/>
    <lineage>
        <taxon>Bacteria</taxon>
        <taxon>Bacillati</taxon>
        <taxon>Bacillota</taxon>
        <taxon>Bacilli</taxon>
        <taxon>Bacillales</taxon>
        <taxon>Paenibacillaceae</taxon>
        <taxon>Paenibacillus</taxon>
    </lineage>
</organism>
<dbReference type="PIRSF" id="PIRSF027391">
    <property type="entry name" value="Hpre_diP_synt_I"/>
    <property type="match status" value="1"/>
</dbReference>
<feature type="transmembrane region" description="Helical" evidence="1">
    <location>
        <begin position="12"/>
        <end position="31"/>
    </location>
</feature>
<dbReference type="Gene3D" id="1.10.1760.20">
    <property type="match status" value="1"/>
</dbReference>